<dbReference type="OrthoDB" id="5639125at2"/>
<proteinExistence type="predicted"/>
<dbReference type="GO" id="GO:0005737">
    <property type="term" value="C:cytoplasm"/>
    <property type="evidence" value="ECO:0007669"/>
    <property type="project" value="TreeGrafter"/>
</dbReference>
<evidence type="ECO:0000313" key="6">
    <source>
        <dbReference type="Proteomes" id="UP000295765"/>
    </source>
</evidence>
<dbReference type="Proteomes" id="UP000295765">
    <property type="component" value="Unassembled WGS sequence"/>
</dbReference>
<gene>
    <name evidence="5" type="ORF">EV699_10339</name>
</gene>
<dbReference type="GO" id="GO:0008270">
    <property type="term" value="F:zinc ion binding"/>
    <property type="evidence" value="ECO:0007669"/>
    <property type="project" value="UniProtKB-KW"/>
</dbReference>
<dbReference type="Gene3D" id="3.90.580.10">
    <property type="entry name" value="Zinc finger, CHC2-type domain"/>
    <property type="match status" value="1"/>
</dbReference>
<dbReference type="GO" id="GO:0003677">
    <property type="term" value="F:DNA binding"/>
    <property type="evidence" value="ECO:0007669"/>
    <property type="project" value="InterPro"/>
</dbReference>
<evidence type="ECO:0000256" key="1">
    <source>
        <dbReference type="ARBA" id="ARBA00022723"/>
    </source>
</evidence>
<dbReference type="GO" id="GO:0006269">
    <property type="term" value="P:DNA replication, synthesis of primer"/>
    <property type="evidence" value="ECO:0007669"/>
    <property type="project" value="TreeGrafter"/>
</dbReference>
<evidence type="ECO:0000313" key="5">
    <source>
        <dbReference type="EMBL" id="TCO82994.1"/>
    </source>
</evidence>
<dbReference type="RefSeq" id="WP_132538629.1">
    <property type="nucleotide sequence ID" value="NZ_SLWY01000003.1"/>
</dbReference>
<dbReference type="InterPro" id="IPR002694">
    <property type="entry name" value="Znf_CHC2"/>
</dbReference>
<accession>A0A4R2LBU7</accession>
<evidence type="ECO:0000259" key="4">
    <source>
        <dbReference type="SMART" id="SM00400"/>
    </source>
</evidence>
<sequence length="104" mass="11706">MRRANPTRGRYQPAFAFRRDRLPAPADYYRDQGLKLTGGGDWRSALCPFHGDTSPSLRVRIETGAFRCMACGAHGGDVLAFHMRRHELRFIEAAKALGAWEASR</sequence>
<feature type="domain" description="Zinc finger CHC2-type" evidence="4">
    <location>
        <begin position="43"/>
        <end position="98"/>
    </location>
</feature>
<dbReference type="PANTHER" id="PTHR30313">
    <property type="entry name" value="DNA PRIMASE"/>
    <property type="match status" value="1"/>
</dbReference>
<dbReference type="AlphaFoldDB" id="A0A4R2LBU7"/>
<dbReference type="Pfam" id="PF01807">
    <property type="entry name" value="Zn_ribbon_DnaG"/>
    <property type="match status" value="1"/>
</dbReference>
<dbReference type="EMBL" id="SLWY01000003">
    <property type="protein sequence ID" value="TCO82994.1"/>
    <property type="molecule type" value="Genomic_DNA"/>
</dbReference>
<keyword evidence="6" id="KW-1185">Reference proteome</keyword>
<reference evidence="5 6" key="1">
    <citation type="submission" date="2019-03" db="EMBL/GenBank/DDBJ databases">
        <title>Genomic Encyclopedia of Type Strains, Phase IV (KMG-IV): sequencing the most valuable type-strain genomes for metagenomic binning, comparative biology and taxonomic classification.</title>
        <authorList>
            <person name="Goeker M."/>
        </authorList>
    </citation>
    <scope>NUCLEOTIDE SEQUENCE [LARGE SCALE GENOMIC DNA]</scope>
    <source>
        <strain evidence="5 6">DSM 25287</strain>
    </source>
</reference>
<dbReference type="SUPFAM" id="SSF57783">
    <property type="entry name" value="Zinc beta-ribbon"/>
    <property type="match status" value="1"/>
</dbReference>
<dbReference type="GO" id="GO:0003899">
    <property type="term" value="F:DNA-directed RNA polymerase activity"/>
    <property type="evidence" value="ECO:0007669"/>
    <property type="project" value="InterPro"/>
</dbReference>
<keyword evidence="2" id="KW-0863">Zinc-finger</keyword>
<keyword evidence="1" id="KW-0479">Metal-binding</keyword>
<dbReference type="SMART" id="SM00400">
    <property type="entry name" value="ZnF_CHCC"/>
    <property type="match status" value="1"/>
</dbReference>
<evidence type="ECO:0000256" key="2">
    <source>
        <dbReference type="ARBA" id="ARBA00022771"/>
    </source>
</evidence>
<dbReference type="PANTHER" id="PTHR30313:SF2">
    <property type="entry name" value="DNA PRIMASE"/>
    <property type="match status" value="1"/>
</dbReference>
<name>A0A4R2LBU7_9GAMM</name>
<organism evidence="5 6">
    <name type="scientific">Plasticicumulans lactativorans</name>
    <dbReference type="NCBI Taxonomy" id="1133106"/>
    <lineage>
        <taxon>Bacteria</taxon>
        <taxon>Pseudomonadati</taxon>
        <taxon>Pseudomonadota</taxon>
        <taxon>Gammaproteobacteria</taxon>
        <taxon>Candidatus Competibacteraceae</taxon>
        <taxon>Plasticicumulans</taxon>
    </lineage>
</organism>
<keyword evidence="3" id="KW-0862">Zinc</keyword>
<protein>
    <submittedName>
        <fullName evidence="5">CHC2-type zinc finger protein</fullName>
    </submittedName>
</protein>
<dbReference type="InterPro" id="IPR036977">
    <property type="entry name" value="DNA_primase_Znf_CHC2"/>
</dbReference>
<evidence type="ECO:0000256" key="3">
    <source>
        <dbReference type="ARBA" id="ARBA00022833"/>
    </source>
</evidence>
<dbReference type="InterPro" id="IPR050219">
    <property type="entry name" value="DnaG_primase"/>
</dbReference>
<comment type="caution">
    <text evidence="5">The sequence shown here is derived from an EMBL/GenBank/DDBJ whole genome shotgun (WGS) entry which is preliminary data.</text>
</comment>